<feature type="site" description="Important for catalytic activity, responsible for pKa modulation of the active site Glu and correct orientation of both the proton donor and substrate" evidence="6">
    <location>
        <position position="162"/>
    </location>
</feature>
<comment type="caution">
    <text evidence="9">The sequence shown here is derived from an EMBL/GenBank/DDBJ whole genome shotgun (WGS) entry which is preliminary data.</text>
</comment>
<organism evidence="9 10">
    <name type="scientific">Monascus purpureus</name>
    <name type="common">Red mold</name>
    <name type="synonym">Monascus anka</name>
    <dbReference type="NCBI Taxonomy" id="5098"/>
    <lineage>
        <taxon>Eukaryota</taxon>
        <taxon>Fungi</taxon>
        <taxon>Dikarya</taxon>
        <taxon>Ascomycota</taxon>
        <taxon>Pezizomycotina</taxon>
        <taxon>Eurotiomycetes</taxon>
        <taxon>Eurotiomycetidae</taxon>
        <taxon>Eurotiales</taxon>
        <taxon>Aspergillaceae</taxon>
        <taxon>Monascus</taxon>
    </lineage>
</organism>
<evidence type="ECO:0000256" key="6">
    <source>
        <dbReference type="PIRSR" id="PIRSR606710-2"/>
    </source>
</evidence>
<dbReference type="OrthoDB" id="3879658at2759"/>
<protein>
    <recommendedName>
        <fullName evidence="11">Arabinan endo-1,5-alpha-L-arabinosidase</fullName>
    </recommendedName>
</protein>
<dbReference type="SUPFAM" id="SSF75005">
    <property type="entry name" value="Arabinanase/levansucrase/invertase"/>
    <property type="match status" value="1"/>
</dbReference>
<keyword evidence="3 7" id="KW-0378">Hydrolase</keyword>
<evidence type="ECO:0000256" key="2">
    <source>
        <dbReference type="ARBA" id="ARBA00022729"/>
    </source>
</evidence>
<evidence type="ECO:0000256" key="3">
    <source>
        <dbReference type="ARBA" id="ARBA00022801"/>
    </source>
</evidence>
<feature type="chain" id="PRO_5021416864" description="Arabinan endo-1,5-alpha-L-arabinosidase" evidence="8">
    <location>
        <begin position="20"/>
        <end position="335"/>
    </location>
</feature>
<dbReference type="InterPro" id="IPR051795">
    <property type="entry name" value="Glycosyl_Hydrlase_43"/>
</dbReference>
<dbReference type="STRING" id="5098.A0A507QWS8"/>
<keyword evidence="2 8" id="KW-0732">Signal</keyword>
<feature type="active site" description="Proton donor" evidence="5">
    <location>
        <position position="224"/>
    </location>
</feature>
<dbReference type="PANTHER" id="PTHR42812:SF5">
    <property type="entry name" value="ENDO-ARABINASE"/>
    <property type="match status" value="1"/>
</dbReference>
<evidence type="ECO:0000256" key="5">
    <source>
        <dbReference type="PIRSR" id="PIRSR606710-1"/>
    </source>
</evidence>
<name>A0A507QWS8_MONPU</name>
<evidence type="ECO:0008006" key="11">
    <source>
        <dbReference type="Google" id="ProtNLM"/>
    </source>
</evidence>
<proteinExistence type="inferred from homology"/>
<evidence type="ECO:0000313" key="10">
    <source>
        <dbReference type="Proteomes" id="UP000319663"/>
    </source>
</evidence>
<keyword evidence="10" id="KW-1185">Reference proteome</keyword>
<dbReference type="CDD" id="cd08999">
    <property type="entry name" value="GH43_ABN-like"/>
    <property type="match status" value="1"/>
</dbReference>
<feature type="signal peptide" evidence="8">
    <location>
        <begin position="1"/>
        <end position="19"/>
    </location>
</feature>
<evidence type="ECO:0000256" key="8">
    <source>
        <dbReference type="SAM" id="SignalP"/>
    </source>
</evidence>
<dbReference type="GO" id="GO:0004553">
    <property type="term" value="F:hydrolase activity, hydrolyzing O-glycosyl compounds"/>
    <property type="evidence" value="ECO:0007669"/>
    <property type="project" value="InterPro"/>
</dbReference>
<gene>
    <name evidence="9" type="ORF">MPDQ_007287</name>
</gene>
<evidence type="ECO:0000313" key="9">
    <source>
        <dbReference type="EMBL" id="TQB71780.1"/>
    </source>
</evidence>
<dbReference type="Pfam" id="PF04616">
    <property type="entry name" value="Glyco_hydro_43"/>
    <property type="match status" value="1"/>
</dbReference>
<comment type="similarity">
    <text evidence="1 7">Belongs to the glycosyl hydrolase 43 family.</text>
</comment>
<dbReference type="AlphaFoldDB" id="A0A507QWS8"/>
<dbReference type="Proteomes" id="UP000319663">
    <property type="component" value="Unassembled WGS sequence"/>
</dbReference>
<dbReference type="Gene3D" id="2.115.10.20">
    <property type="entry name" value="Glycosyl hydrolase domain, family 43"/>
    <property type="match status" value="1"/>
</dbReference>
<evidence type="ECO:0000256" key="7">
    <source>
        <dbReference type="RuleBase" id="RU361187"/>
    </source>
</evidence>
<dbReference type="PANTHER" id="PTHR42812">
    <property type="entry name" value="BETA-XYLOSIDASE"/>
    <property type="match status" value="1"/>
</dbReference>
<dbReference type="GO" id="GO:0005975">
    <property type="term" value="P:carbohydrate metabolic process"/>
    <property type="evidence" value="ECO:0007669"/>
    <property type="project" value="InterPro"/>
</dbReference>
<dbReference type="EMBL" id="VIFY01000074">
    <property type="protein sequence ID" value="TQB71780.1"/>
    <property type="molecule type" value="Genomic_DNA"/>
</dbReference>
<sequence length="335" mass="35614">MHTAALLTSGLALVGSALANTAYQVLWDNGEWADPSIFHDVNGNGYYYIYATGASGPNVRMARSVDNAKSFQDITADISKDPLPKLGGWATSPPTTAQVWAPDVIRLPSGKYVMYYSAISESATTFPVRHCVGAATSDSPEGPFTPIEQALACPLEDGGAIDPNGFIDTDGSIYVIYQVCGNAMGKGGTWIMAQKLLSDGVTLDPSSGPVKLFESAEIDGNNVEAPSVTKRGDTYFCGFSSNNWNSSFYDTSYAVSHAIQSTYTKQGPPIAPLLTSNTKDGNSGKDLYGPGGADFLDGEDLMVFHAWAGTPGDGYRHVWIANVSFDPDQESITLL</sequence>
<evidence type="ECO:0000256" key="4">
    <source>
        <dbReference type="ARBA" id="ARBA00023295"/>
    </source>
</evidence>
<accession>A0A507QWS8</accession>
<dbReference type="InterPro" id="IPR006710">
    <property type="entry name" value="Glyco_hydro_43"/>
</dbReference>
<reference evidence="9 10" key="1">
    <citation type="submission" date="2019-06" db="EMBL/GenBank/DDBJ databases">
        <title>Wine fermentation using esterase from Monascus purpureus.</title>
        <authorList>
            <person name="Geng C."/>
            <person name="Zhang Y."/>
        </authorList>
    </citation>
    <scope>NUCLEOTIDE SEQUENCE [LARGE SCALE GENOMIC DNA]</scope>
    <source>
        <strain evidence="9">HQ1</strain>
    </source>
</reference>
<dbReference type="InterPro" id="IPR023296">
    <property type="entry name" value="Glyco_hydro_beta-prop_sf"/>
</dbReference>
<evidence type="ECO:0000256" key="1">
    <source>
        <dbReference type="ARBA" id="ARBA00009865"/>
    </source>
</evidence>
<keyword evidence="4 7" id="KW-0326">Glycosidase</keyword>
<feature type="active site" description="Proton acceptor" evidence="5">
    <location>
        <position position="34"/>
    </location>
</feature>